<sequence length="142" mass="15826">MGVVTNIKHDSFPQQGGHLGKRVLVMFHHDTDHVVQGVCVRDDAGEPGKTIIQLDDGCHVLVTERQHISIVENSISPERDRRNRQFIVCDVFGRVATRRRLLFPDATPEQRALYVKVSLRAIGVSALAALLFVGLIVLRSHS</sequence>
<evidence type="ECO:0000313" key="2">
    <source>
        <dbReference type="EMBL" id="ALL42182.1"/>
    </source>
</evidence>
<organism evidence="2">
    <name type="scientific">Aeromonas salmonicida subsp. salmonicida</name>
    <dbReference type="NCBI Taxonomy" id="29491"/>
    <lineage>
        <taxon>Bacteria</taxon>
        <taxon>Pseudomonadati</taxon>
        <taxon>Pseudomonadota</taxon>
        <taxon>Gammaproteobacteria</taxon>
        <taxon>Aeromonadales</taxon>
        <taxon>Aeromonadaceae</taxon>
        <taxon>Aeromonas</taxon>
    </lineage>
</organism>
<proteinExistence type="predicted"/>
<accession>A0A189PG79</accession>
<feature type="transmembrane region" description="Helical" evidence="1">
    <location>
        <begin position="117"/>
        <end position="138"/>
    </location>
</feature>
<dbReference type="RefSeq" id="WP_011899394.1">
    <property type="nucleotide sequence ID" value="NZ_JBANEX010000123.1"/>
</dbReference>
<name>A0A189PG79_AERSS</name>
<keyword evidence="1" id="KW-0472">Membrane</keyword>
<evidence type="ECO:0000256" key="1">
    <source>
        <dbReference type="SAM" id="Phobius"/>
    </source>
</evidence>
<keyword evidence="1" id="KW-0812">Transmembrane</keyword>
<dbReference type="EMBL" id="KT033469">
    <property type="protein sequence ID" value="ALL42182.1"/>
    <property type="molecule type" value="Genomic_DNA"/>
</dbReference>
<dbReference type="AlphaFoldDB" id="A0A189PG79"/>
<protein>
    <submittedName>
        <fullName evidence="2">Uncharacterized protein</fullName>
    </submittedName>
</protein>
<geneLocation type="plasmid" evidence="2">
    <name>pAsa4b</name>
</geneLocation>
<keyword evidence="2" id="KW-0614">Plasmid</keyword>
<reference evidence="2" key="1">
    <citation type="submission" date="2015-06" db="EMBL/GenBank/DDBJ databases">
        <title>Antimicrobial resistance-carrying plasmid pAsa4 variants found in Aeromonas salmonicida subsp. salmonicida: general architecture, construction blocks and gene elimination.</title>
        <authorList>
            <person name="Tanaka K.H."/>
            <person name="Vincent A.T."/>
            <person name="Trudel M.V."/>
            <person name="Paquet V.E."/>
            <person name="Frenette M."/>
            <person name="Charette S.J."/>
        </authorList>
    </citation>
    <scope>NUCLEOTIDE SEQUENCE</scope>
    <source>
        <strain evidence="2">01-B522</strain>
        <plasmid evidence="2">pAsa4b</plasmid>
    </source>
</reference>
<keyword evidence="1" id="KW-1133">Transmembrane helix</keyword>